<evidence type="ECO:0000256" key="1">
    <source>
        <dbReference type="ARBA" id="ARBA00011975"/>
    </source>
</evidence>
<protein>
    <recommendedName>
        <fullName evidence="1">DNA (cytosine-5-)-methyltransferase</fullName>
        <ecNumber evidence="1">2.1.1.37</ecNumber>
    </recommendedName>
</protein>
<evidence type="ECO:0000313" key="11">
    <source>
        <dbReference type="Proteomes" id="UP001259803"/>
    </source>
</evidence>
<dbReference type="PANTHER" id="PTHR10629">
    <property type="entry name" value="CYTOSINE-SPECIFIC METHYLTRANSFERASE"/>
    <property type="match status" value="1"/>
</dbReference>
<dbReference type="Gene3D" id="3.90.120.10">
    <property type="entry name" value="DNA Methylase, subunit A, domain 2"/>
    <property type="match status" value="1"/>
</dbReference>
<keyword evidence="4 7" id="KW-0949">S-adenosyl-L-methionine</keyword>
<dbReference type="NCBIfam" id="TIGR00675">
    <property type="entry name" value="dcm"/>
    <property type="match status" value="1"/>
</dbReference>
<evidence type="ECO:0000256" key="8">
    <source>
        <dbReference type="RuleBase" id="RU000416"/>
    </source>
</evidence>
<dbReference type="RefSeq" id="WP_311341288.1">
    <property type="nucleotide sequence ID" value="NZ_JAVRHS010000010.1"/>
</dbReference>
<evidence type="ECO:0000256" key="7">
    <source>
        <dbReference type="PROSITE-ProRule" id="PRU01016"/>
    </source>
</evidence>
<evidence type="ECO:0000256" key="2">
    <source>
        <dbReference type="ARBA" id="ARBA00022603"/>
    </source>
</evidence>
<keyword evidence="2 7" id="KW-0489">Methyltransferase</keyword>
<evidence type="ECO:0000313" key="10">
    <source>
        <dbReference type="EMBL" id="MDT0576711.1"/>
    </source>
</evidence>
<dbReference type="EC" id="2.1.1.37" evidence="1"/>
<dbReference type="GO" id="GO:0032259">
    <property type="term" value="P:methylation"/>
    <property type="evidence" value="ECO:0007669"/>
    <property type="project" value="UniProtKB-KW"/>
</dbReference>
<feature type="region of interest" description="Disordered" evidence="9">
    <location>
        <begin position="405"/>
        <end position="425"/>
    </location>
</feature>
<keyword evidence="5" id="KW-0680">Restriction system</keyword>
<evidence type="ECO:0000256" key="6">
    <source>
        <dbReference type="ARBA" id="ARBA00047422"/>
    </source>
</evidence>
<evidence type="ECO:0000256" key="3">
    <source>
        <dbReference type="ARBA" id="ARBA00022679"/>
    </source>
</evidence>
<gene>
    <name evidence="10" type="ORF">RM533_11035</name>
</gene>
<comment type="similarity">
    <text evidence="7 8">Belongs to the class I-like SAM-binding methyltransferase superfamily. C5-methyltransferase family.</text>
</comment>
<evidence type="ECO:0000256" key="5">
    <source>
        <dbReference type="ARBA" id="ARBA00022747"/>
    </source>
</evidence>
<feature type="active site" evidence="7">
    <location>
        <position position="103"/>
    </location>
</feature>
<dbReference type="SUPFAM" id="SSF53335">
    <property type="entry name" value="S-adenosyl-L-methionine-dependent methyltransferases"/>
    <property type="match status" value="1"/>
</dbReference>
<dbReference type="PANTHER" id="PTHR10629:SF52">
    <property type="entry name" value="DNA (CYTOSINE-5)-METHYLTRANSFERASE 1"/>
    <property type="match status" value="1"/>
</dbReference>
<dbReference type="GO" id="GO:0003886">
    <property type="term" value="F:DNA (cytosine-5-)-methyltransferase activity"/>
    <property type="evidence" value="ECO:0007669"/>
    <property type="project" value="UniProtKB-EC"/>
</dbReference>
<proteinExistence type="inferred from homology"/>
<accession>A0ABU2ZKH7</accession>
<dbReference type="EMBL" id="JAVRHS010000010">
    <property type="protein sequence ID" value="MDT0576711.1"/>
    <property type="molecule type" value="Genomic_DNA"/>
</dbReference>
<dbReference type="Gene3D" id="3.40.50.150">
    <property type="entry name" value="Vaccinia Virus protein VP39"/>
    <property type="match status" value="1"/>
</dbReference>
<name>A0ABU2ZKH7_9SPHN</name>
<organism evidence="10 11">
    <name type="scientific">Croceicoccus esteveae</name>
    <dbReference type="NCBI Taxonomy" id="3075597"/>
    <lineage>
        <taxon>Bacteria</taxon>
        <taxon>Pseudomonadati</taxon>
        <taxon>Pseudomonadota</taxon>
        <taxon>Alphaproteobacteria</taxon>
        <taxon>Sphingomonadales</taxon>
        <taxon>Erythrobacteraceae</taxon>
        <taxon>Croceicoccus</taxon>
    </lineage>
</organism>
<dbReference type="PROSITE" id="PS51679">
    <property type="entry name" value="SAM_MT_C5"/>
    <property type="match status" value="1"/>
</dbReference>
<dbReference type="InterPro" id="IPR050390">
    <property type="entry name" value="C5-Methyltransferase"/>
</dbReference>
<sequence length="425" mass="46242">MSLTVGQGGSTIGKRELPALRCVDLFAGAGGFSLAAQQAGFEVSLAIEHDRHAAATYRRNLVRGRRATRLIEADIRKLDPCLLARQTLKRRGPVHLMLGGPPCQGFSSHRLKDAGVSDQRNDLIHTYFDFVRAFEPRAFLMENVPGMLWPRHDAALARFYDEGRAAGYRMLEPIVLDARNHGVPQRRRRVFILGVTPDAVQRDLSWPPLPTHAPNGENGLLPWRDCNTAFLPAAAGDPNDLHMNHSAELVAAFARTPANGGSRHQSGRVLECHQGHDGHNDVYGRIDPAKPAPTMTTACINPSKGRFVHPVENHGITLRQAARIQTFPDSFIFTGGLIAAGSQIGNAVPVNLGRVLLEHLRTQIKFTASKPHPENLSGCRSVTDKADGLSFGKIAEVQLPPFVGPIGPADNQQKDVEYETAPAAG</sequence>
<reference evidence="10 11" key="1">
    <citation type="submission" date="2023-09" db="EMBL/GenBank/DDBJ databases">
        <authorList>
            <person name="Rey-Velasco X."/>
        </authorList>
    </citation>
    <scope>NUCLEOTIDE SEQUENCE [LARGE SCALE GENOMIC DNA]</scope>
    <source>
        <strain evidence="10 11">F390</strain>
    </source>
</reference>
<comment type="catalytic activity">
    <reaction evidence="6">
        <text>a 2'-deoxycytidine in DNA + S-adenosyl-L-methionine = a 5-methyl-2'-deoxycytidine in DNA + S-adenosyl-L-homocysteine + H(+)</text>
        <dbReference type="Rhea" id="RHEA:13681"/>
        <dbReference type="Rhea" id="RHEA-COMP:11369"/>
        <dbReference type="Rhea" id="RHEA-COMP:11370"/>
        <dbReference type="ChEBI" id="CHEBI:15378"/>
        <dbReference type="ChEBI" id="CHEBI:57856"/>
        <dbReference type="ChEBI" id="CHEBI:59789"/>
        <dbReference type="ChEBI" id="CHEBI:85452"/>
        <dbReference type="ChEBI" id="CHEBI:85454"/>
        <dbReference type="EC" id="2.1.1.37"/>
    </reaction>
</comment>
<dbReference type="InterPro" id="IPR029063">
    <property type="entry name" value="SAM-dependent_MTases_sf"/>
</dbReference>
<comment type="caution">
    <text evidence="10">The sequence shown here is derived from an EMBL/GenBank/DDBJ whole genome shotgun (WGS) entry which is preliminary data.</text>
</comment>
<evidence type="ECO:0000256" key="9">
    <source>
        <dbReference type="SAM" id="MobiDB-lite"/>
    </source>
</evidence>
<dbReference type="Pfam" id="PF00145">
    <property type="entry name" value="DNA_methylase"/>
    <property type="match status" value="1"/>
</dbReference>
<dbReference type="PRINTS" id="PR00105">
    <property type="entry name" value="C5METTRFRASE"/>
</dbReference>
<dbReference type="Proteomes" id="UP001259803">
    <property type="component" value="Unassembled WGS sequence"/>
</dbReference>
<keyword evidence="11" id="KW-1185">Reference proteome</keyword>
<dbReference type="InterPro" id="IPR001525">
    <property type="entry name" value="C5_MeTfrase"/>
</dbReference>
<evidence type="ECO:0000256" key="4">
    <source>
        <dbReference type="ARBA" id="ARBA00022691"/>
    </source>
</evidence>
<keyword evidence="3 7" id="KW-0808">Transferase</keyword>